<dbReference type="Gene3D" id="1.20.120.550">
    <property type="entry name" value="Membrane associated eicosanoid/glutathione metabolism-like domain"/>
    <property type="match status" value="1"/>
</dbReference>
<dbReference type="GO" id="GO:0032588">
    <property type="term" value="C:trans-Golgi network membrane"/>
    <property type="evidence" value="ECO:0007669"/>
    <property type="project" value="TreeGrafter"/>
</dbReference>
<evidence type="ECO:0000313" key="6">
    <source>
        <dbReference type="Proteomes" id="UP000663877"/>
    </source>
</evidence>
<protein>
    <submittedName>
        <fullName evidence="2">Uncharacterized protein</fullName>
    </submittedName>
</protein>
<evidence type="ECO:0000313" key="4">
    <source>
        <dbReference type="EMBL" id="CAF1192506.1"/>
    </source>
</evidence>
<keyword evidence="1" id="KW-0472">Membrane</keyword>
<dbReference type="InterPro" id="IPR023352">
    <property type="entry name" value="MAPEG-like_dom_sf"/>
</dbReference>
<dbReference type="EMBL" id="CAJNOM010000175">
    <property type="protein sequence ID" value="CAF1181317.1"/>
    <property type="molecule type" value="Genomic_DNA"/>
</dbReference>
<keyword evidence="5" id="KW-1185">Reference proteome</keyword>
<name>A0A814CR17_9BILA</name>
<accession>A0A814CR17</accession>
<feature type="transmembrane region" description="Helical" evidence="1">
    <location>
        <begin position="164"/>
        <end position="185"/>
    </location>
</feature>
<proteinExistence type="predicted"/>
<reference evidence="2" key="1">
    <citation type="submission" date="2021-02" db="EMBL/GenBank/DDBJ databases">
        <authorList>
            <person name="Nowell W R."/>
        </authorList>
    </citation>
    <scope>NUCLEOTIDE SEQUENCE</scope>
</reference>
<dbReference type="Proteomes" id="UP000663832">
    <property type="component" value="Unassembled WGS sequence"/>
</dbReference>
<dbReference type="OrthoDB" id="10043983at2759"/>
<keyword evidence="1" id="KW-1133">Transmembrane helix</keyword>
<dbReference type="AlphaFoldDB" id="A0A814CR17"/>
<dbReference type="PANTHER" id="PTHR31004">
    <property type="entry name" value="TRANSMEMBRANE PROTEIN 79"/>
    <property type="match status" value="1"/>
</dbReference>
<organism evidence="2 6">
    <name type="scientific">Adineta steineri</name>
    <dbReference type="NCBI Taxonomy" id="433720"/>
    <lineage>
        <taxon>Eukaryota</taxon>
        <taxon>Metazoa</taxon>
        <taxon>Spiralia</taxon>
        <taxon>Gnathifera</taxon>
        <taxon>Rotifera</taxon>
        <taxon>Eurotatoria</taxon>
        <taxon>Bdelloidea</taxon>
        <taxon>Adinetida</taxon>
        <taxon>Adinetidae</taxon>
        <taxon>Adineta</taxon>
    </lineage>
</organism>
<dbReference type="PANTHER" id="PTHR31004:SF1">
    <property type="entry name" value="TRANSMEMBRANE PROTEIN 79"/>
    <property type="match status" value="1"/>
</dbReference>
<sequence length="202" mass="21826">MAYSSATTSTTRTGDSCCRALEFELKKNGPYMLAGLGVSGGLLLLANRNIPAIGIPILSSAADRVAYALRWTGLEGISMVTAVWCVIGVRAKYGIEPTSSEENRHLQISQRILRDTTESFLTFTAAKLALASVLEADNLRIIPALSGLFILGRYTFDAAINHPAHAFGFTVSTVATFTAYGLFLYKIFSKGIHSNLLPFSLR</sequence>
<dbReference type="SUPFAM" id="SSF161084">
    <property type="entry name" value="MAPEG domain-like"/>
    <property type="match status" value="1"/>
</dbReference>
<evidence type="ECO:0000313" key="3">
    <source>
        <dbReference type="EMBL" id="CAF1181317.1"/>
    </source>
</evidence>
<evidence type="ECO:0000256" key="1">
    <source>
        <dbReference type="SAM" id="Phobius"/>
    </source>
</evidence>
<gene>
    <name evidence="2" type="ORF">BJG266_LOCUS12854</name>
    <name evidence="3" type="ORF">QVE165_LOCUS24697</name>
    <name evidence="4" type="ORF">QVE165_LOCUS25332</name>
</gene>
<dbReference type="GO" id="GO:0045055">
    <property type="term" value="P:regulated exocytosis"/>
    <property type="evidence" value="ECO:0007669"/>
    <property type="project" value="TreeGrafter"/>
</dbReference>
<dbReference type="EMBL" id="CAJNOM010000183">
    <property type="protein sequence ID" value="CAF1192506.1"/>
    <property type="molecule type" value="Genomic_DNA"/>
</dbReference>
<evidence type="ECO:0000313" key="5">
    <source>
        <dbReference type="Proteomes" id="UP000663832"/>
    </source>
</evidence>
<comment type="caution">
    <text evidence="2">The sequence shown here is derived from an EMBL/GenBank/DDBJ whole genome shotgun (WGS) entry which is preliminary data.</text>
</comment>
<dbReference type="EMBL" id="CAJNOI010000050">
    <property type="protein sequence ID" value="CAF0944576.1"/>
    <property type="molecule type" value="Genomic_DNA"/>
</dbReference>
<keyword evidence="1" id="KW-0812">Transmembrane</keyword>
<dbReference type="GO" id="GO:0005765">
    <property type="term" value="C:lysosomal membrane"/>
    <property type="evidence" value="ECO:0007669"/>
    <property type="project" value="TreeGrafter"/>
</dbReference>
<evidence type="ECO:0000313" key="2">
    <source>
        <dbReference type="EMBL" id="CAF0944576.1"/>
    </source>
</evidence>
<dbReference type="Proteomes" id="UP000663877">
    <property type="component" value="Unassembled WGS sequence"/>
</dbReference>